<dbReference type="VEuPathDB" id="FungiDB:AO090103000513"/>
<dbReference type="Proteomes" id="UP000190312">
    <property type="component" value="Unassembled WGS sequence"/>
</dbReference>
<name>A0A1S9DG90_ASPOZ</name>
<evidence type="ECO:0000313" key="2">
    <source>
        <dbReference type="EMBL" id="OOO07956.1"/>
    </source>
</evidence>
<organism evidence="2 3">
    <name type="scientific">Aspergillus oryzae</name>
    <name type="common">Yellow koji mold</name>
    <dbReference type="NCBI Taxonomy" id="5062"/>
    <lineage>
        <taxon>Eukaryota</taxon>
        <taxon>Fungi</taxon>
        <taxon>Dikarya</taxon>
        <taxon>Ascomycota</taxon>
        <taxon>Pezizomycotina</taxon>
        <taxon>Eurotiomycetes</taxon>
        <taxon>Eurotiomycetidae</taxon>
        <taxon>Eurotiales</taxon>
        <taxon>Aspergillaceae</taxon>
        <taxon>Aspergillus</taxon>
        <taxon>Aspergillus subgen. Circumdati</taxon>
    </lineage>
</organism>
<evidence type="ECO:0000313" key="3">
    <source>
        <dbReference type="Proteomes" id="UP000190312"/>
    </source>
</evidence>
<evidence type="ECO:0008006" key="4">
    <source>
        <dbReference type="Google" id="ProtNLM"/>
    </source>
</evidence>
<dbReference type="VEuPathDB" id="FungiDB:AO090103000064"/>
<evidence type="ECO:0000256" key="1">
    <source>
        <dbReference type="SAM" id="MobiDB-lite"/>
    </source>
</evidence>
<reference evidence="2 3" key="1">
    <citation type="submission" date="2016-10" db="EMBL/GenBank/DDBJ databases">
        <title>Genome sequencing of Aspergillus oryzae BCC7051.</title>
        <authorList>
            <person name="Thammarongtham C."/>
            <person name="Vorapreeda T."/>
            <person name="Nookaew I."/>
            <person name="Srisuk T."/>
            <person name="Land M."/>
            <person name="Jeennor S."/>
            <person name="Laoteng K."/>
        </authorList>
    </citation>
    <scope>NUCLEOTIDE SEQUENCE [LARGE SCALE GENOMIC DNA]</scope>
    <source>
        <strain evidence="2 3">BCC7051</strain>
    </source>
</reference>
<dbReference type="AlphaFoldDB" id="A0A1S9DG90"/>
<sequence length="668" mass="74362">MLPFRFRGLRRRQSNSSNDEPEPPSNMGNQNSTADDSHGPTDSEIFYPEFYDVLKVRYLLRWKIISEGLPVEIVDLIVDAAEYWPSIEATLDQKRIIHQDRDQVLVRTAPLCYDEKTLGSDSPKVLPHRTVHPCRKIVFSIASHDQGFANSGRGTFDGSYTWFDTEVVPFEKLPTPGDSSVPEQDANGVRFGPDHPLLLPSSHKLQANRTAVRGTQHYHITWHHLDNISADSPEAEEIQHNQGRGRATLDGSQVRNLQIGDTIAVWGRARFGAWSNHVERLSRCAAVVVGAGPAGLAVIGNLLEKQLGGKIAWIDPYFQAGRVNRKYREVPSNTKVALFQAYATAVQPFRSVINSTRIPSPFSTMAKLDQEKTCHLHHAADMVRALTEGITKMDQVYACRGYVTAANLVEKTSSWTVRIQRADHLDEVEVITPRLILCTGSSPTEVPIPVCGQHIERLDLDVVLKPSDLVSYLPRNEPQTVGVVGASHSAILALLNLVDLARSTHPQLRIKWFTRHPLRYAEYMDGWILRDNTGLKGSAADFARQQLEEDKLPQSEAGRFITKVDCGGGQEAAQYERHLPSCTHLVQAVGFTRDPLPELSVNGRLLDPEFDSVSGGFHDATGRVVPGLHGAGIAFPERVVDPYGNVEHAVGFWKFMKFIKRVSPQWTA</sequence>
<protein>
    <recommendedName>
        <fullName evidence="4">FAD/NAD(P)-binding domain-containing protein</fullName>
    </recommendedName>
</protein>
<dbReference type="PANTHER" id="PTHR38688">
    <property type="entry name" value="PYR_REDOX_2 DOMAIN-CONTAINING PROTEIN"/>
    <property type="match status" value="1"/>
</dbReference>
<gene>
    <name evidence="2" type="ORF">OAory_01044560</name>
</gene>
<dbReference type="OrthoDB" id="432536at2759"/>
<comment type="caution">
    <text evidence="2">The sequence shown here is derived from an EMBL/GenBank/DDBJ whole genome shotgun (WGS) entry which is preliminary data.</text>
</comment>
<dbReference type="SUPFAM" id="SSF51905">
    <property type="entry name" value="FAD/NAD(P)-binding domain"/>
    <property type="match status" value="1"/>
</dbReference>
<dbReference type="eggNOG" id="ENOG502S9BI">
    <property type="taxonomic scope" value="Eukaryota"/>
</dbReference>
<feature type="region of interest" description="Disordered" evidence="1">
    <location>
        <begin position="1"/>
        <end position="40"/>
    </location>
</feature>
<dbReference type="Gene3D" id="3.50.50.60">
    <property type="entry name" value="FAD/NAD(P)-binding domain"/>
    <property type="match status" value="1"/>
</dbReference>
<dbReference type="EMBL" id="MKZY01000006">
    <property type="protein sequence ID" value="OOO07956.1"/>
    <property type="molecule type" value="Genomic_DNA"/>
</dbReference>
<dbReference type="InterPro" id="IPR036188">
    <property type="entry name" value="FAD/NAD-bd_sf"/>
</dbReference>
<dbReference type="InterPro" id="IPR053275">
    <property type="entry name" value="Agnestin_monoxygenase"/>
</dbReference>
<proteinExistence type="predicted"/>
<accession>A0A1S9DG90</accession>
<dbReference type="PANTHER" id="PTHR38688:SF1">
    <property type="entry name" value="FAD_NAD(P)-BINDING DOMAIN-CONTAINING PROTEIN"/>
    <property type="match status" value="1"/>
</dbReference>